<dbReference type="SMART" id="SM00862">
    <property type="entry name" value="Trans_reg_C"/>
    <property type="match status" value="1"/>
</dbReference>
<keyword evidence="1" id="KW-0805">Transcription regulation</keyword>
<feature type="DNA-binding region" description="OmpR/PhoB-type" evidence="4">
    <location>
        <begin position="1"/>
        <end position="92"/>
    </location>
</feature>
<keyword evidence="3" id="KW-0804">Transcription</keyword>
<comment type="caution">
    <text evidence="6">The sequence shown here is derived from an EMBL/GenBank/DDBJ whole genome shotgun (WGS) entry which is preliminary data.</text>
</comment>
<evidence type="ECO:0000259" key="5">
    <source>
        <dbReference type="PROSITE" id="PS51755"/>
    </source>
</evidence>
<dbReference type="EMBL" id="CAKJTJ010000076">
    <property type="protein sequence ID" value="CAG9623761.1"/>
    <property type="molecule type" value="Genomic_DNA"/>
</dbReference>
<evidence type="ECO:0000256" key="4">
    <source>
        <dbReference type="PROSITE-ProRule" id="PRU01091"/>
    </source>
</evidence>
<dbReference type="InterPro" id="IPR016032">
    <property type="entry name" value="Sig_transdc_resp-reg_C-effctor"/>
</dbReference>
<keyword evidence="7" id="KW-1185">Reference proteome</keyword>
<dbReference type="Proteomes" id="UP000789833">
    <property type="component" value="Unassembled WGS sequence"/>
</dbReference>
<dbReference type="Gene3D" id="1.10.10.10">
    <property type="entry name" value="Winged helix-like DNA-binding domain superfamily/Winged helix DNA-binding domain"/>
    <property type="match status" value="1"/>
</dbReference>
<feature type="domain" description="OmpR/PhoB-type" evidence="5">
    <location>
        <begin position="1"/>
        <end position="92"/>
    </location>
</feature>
<dbReference type="InterPro" id="IPR036388">
    <property type="entry name" value="WH-like_DNA-bd_sf"/>
</dbReference>
<evidence type="ECO:0000256" key="3">
    <source>
        <dbReference type="ARBA" id="ARBA00023163"/>
    </source>
</evidence>
<accession>A0ABM8YUV1</accession>
<protein>
    <recommendedName>
        <fullName evidence="5">OmpR/PhoB-type domain-containing protein</fullName>
    </recommendedName>
</protein>
<evidence type="ECO:0000256" key="2">
    <source>
        <dbReference type="ARBA" id="ARBA00023125"/>
    </source>
</evidence>
<evidence type="ECO:0000313" key="7">
    <source>
        <dbReference type="Proteomes" id="UP000789833"/>
    </source>
</evidence>
<name>A0ABM8YUV1_9BACI</name>
<dbReference type="RefSeq" id="WP_230505510.1">
    <property type="nucleotide sequence ID" value="NZ_CAKJTJ010000076.1"/>
</dbReference>
<sequence>MILSFNISDYTVTINGELLRLLRKEFLLLEYLYQHNNRALSRQQLLDAVWSLQIPSDRTIDDHIYRLRKKLKKWEYLIRIETVKGFGYKLSVTSQTTSPLPFVQDEEIQELSRNLINKYHLYGHGEAIQKLLDKNTFGIELDDTRQLFIEFLGGDFLPLLQAQHIPFKEKAHPLLGLYGLIEEKSYDNVYKTLQSLEDKQVFGESEQEDLNLFRILIALKANQYSKAHILLLESESKICPENVGFYGFYQLWWLTYALCVKDFTMVLEKNNILEEFFKKHPFQREYGLFLLLKGFYCFHLNEKTHGFDLITQSFNVLERSKFIIQMLITLSIAEKLLTHFHNEKALEIIFIKKTEVYEKYRLYEIKEKIKDKFALFL</sequence>
<gene>
    <name evidence="6" type="ORF">BACCIP111883_04595</name>
</gene>
<dbReference type="PROSITE" id="PS51755">
    <property type="entry name" value="OMPR_PHOB"/>
    <property type="match status" value="1"/>
</dbReference>
<evidence type="ECO:0000313" key="6">
    <source>
        <dbReference type="EMBL" id="CAG9623761.1"/>
    </source>
</evidence>
<keyword evidence="2 4" id="KW-0238">DNA-binding</keyword>
<evidence type="ECO:0000256" key="1">
    <source>
        <dbReference type="ARBA" id="ARBA00023015"/>
    </source>
</evidence>
<organism evidence="6 7">
    <name type="scientific">Sutcliffiella rhizosphaerae</name>
    <dbReference type="NCBI Taxonomy" id="2880967"/>
    <lineage>
        <taxon>Bacteria</taxon>
        <taxon>Bacillati</taxon>
        <taxon>Bacillota</taxon>
        <taxon>Bacilli</taxon>
        <taxon>Bacillales</taxon>
        <taxon>Bacillaceae</taxon>
        <taxon>Sutcliffiella</taxon>
    </lineage>
</organism>
<dbReference type="Pfam" id="PF00486">
    <property type="entry name" value="Trans_reg_C"/>
    <property type="match status" value="1"/>
</dbReference>
<dbReference type="InterPro" id="IPR001867">
    <property type="entry name" value="OmpR/PhoB-type_DNA-bd"/>
</dbReference>
<dbReference type="CDD" id="cd00383">
    <property type="entry name" value="trans_reg_C"/>
    <property type="match status" value="1"/>
</dbReference>
<dbReference type="SUPFAM" id="SSF46894">
    <property type="entry name" value="C-terminal effector domain of the bipartite response regulators"/>
    <property type="match status" value="1"/>
</dbReference>
<proteinExistence type="predicted"/>
<reference evidence="6 7" key="1">
    <citation type="submission" date="2021-10" db="EMBL/GenBank/DDBJ databases">
        <authorList>
            <person name="Criscuolo A."/>
        </authorList>
    </citation>
    <scope>NUCLEOTIDE SEQUENCE [LARGE SCALE GENOMIC DNA]</scope>
    <source>
        <strain evidence="7">CIP 111883</strain>
    </source>
</reference>